<evidence type="ECO:0000256" key="1">
    <source>
        <dbReference type="SAM" id="MobiDB-lite"/>
    </source>
</evidence>
<comment type="caution">
    <text evidence="2">The sequence shown here is derived from an EMBL/GenBank/DDBJ whole genome shotgun (WGS) entry which is preliminary data.</text>
</comment>
<evidence type="ECO:0000313" key="2">
    <source>
        <dbReference type="EMBL" id="GGN66086.1"/>
    </source>
</evidence>
<dbReference type="RefSeq" id="WP_189022549.1">
    <property type="nucleotide sequence ID" value="NZ_BMNE01000001.1"/>
</dbReference>
<feature type="region of interest" description="Disordered" evidence="1">
    <location>
        <begin position="301"/>
        <end position="340"/>
    </location>
</feature>
<evidence type="ECO:0000313" key="3">
    <source>
        <dbReference type="Proteomes" id="UP000658127"/>
    </source>
</evidence>
<proteinExistence type="predicted"/>
<dbReference type="Proteomes" id="UP000658127">
    <property type="component" value="Unassembled WGS sequence"/>
</dbReference>
<gene>
    <name evidence="2" type="ORF">GCM10011610_00660</name>
</gene>
<sequence length="340" mass="37209">MSGDPVEESGQAVRQGFVQALQTAHTTAGLFRSWGADSRSHTESNQRVRLADAKDFRSAIEHQGRLGNLGMEQELIRARIAEVHARITNAAQIAEVDVRHKEGLITRADTDLERREQDGELARTQSKEVHTKRIASYTNREEREVALHDLDVEYKKLLIDIRRRAAGFTDTLHQSDQRTGRGQASAAQFAAADATRDLSLEAEAAAEAYRERLIDDTGLDVEDLFTDSDRADVADGWSQGLADVAGLAEDLTIAAHLHHESGVGVDDLERDYEPVPEVIDVEVVEAGEWIEAAVSATGVHDVDLATPDPGLTQGGEEPSVRGPGTEIEVWRGGPEAEWGR</sequence>
<reference evidence="3" key="1">
    <citation type="journal article" date="2019" name="Int. J. Syst. Evol. Microbiol.">
        <title>The Global Catalogue of Microorganisms (GCM) 10K type strain sequencing project: providing services to taxonomists for standard genome sequencing and annotation.</title>
        <authorList>
            <consortium name="The Broad Institute Genomics Platform"/>
            <consortium name="The Broad Institute Genome Sequencing Center for Infectious Disease"/>
            <person name="Wu L."/>
            <person name="Ma J."/>
        </authorList>
    </citation>
    <scope>NUCLEOTIDE SEQUENCE [LARGE SCALE GENOMIC DNA]</scope>
    <source>
        <strain evidence="3">CGMCC 4.7329</strain>
    </source>
</reference>
<protein>
    <submittedName>
        <fullName evidence="2">Uncharacterized protein</fullName>
    </submittedName>
</protein>
<dbReference type="EMBL" id="BMNE01000001">
    <property type="protein sequence ID" value="GGN66086.1"/>
    <property type="molecule type" value="Genomic_DNA"/>
</dbReference>
<name>A0ABQ2K5B9_9NOCA</name>
<organism evidence="2 3">
    <name type="scientific">Nocardia rhizosphaerihabitans</name>
    <dbReference type="NCBI Taxonomy" id="1691570"/>
    <lineage>
        <taxon>Bacteria</taxon>
        <taxon>Bacillati</taxon>
        <taxon>Actinomycetota</taxon>
        <taxon>Actinomycetes</taxon>
        <taxon>Mycobacteriales</taxon>
        <taxon>Nocardiaceae</taxon>
        <taxon>Nocardia</taxon>
    </lineage>
</organism>
<accession>A0ABQ2K5B9</accession>
<keyword evidence="3" id="KW-1185">Reference proteome</keyword>